<gene>
    <name evidence="10" type="ORF">PACLA_8A037938</name>
</gene>
<dbReference type="InterPro" id="IPR002241">
    <property type="entry name" value="Glyco_hydro_27"/>
</dbReference>
<dbReference type="Gene3D" id="3.20.20.70">
    <property type="entry name" value="Aldolase class I"/>
    <property type="match status" value="1"/>
</dbReference>
<evidence type="ECO:0000256" key="6">
    <source>
        <dbReference type="ARBA" id="ARBA00023157"/>
    </source>
</evidence>
<comment type="similarity">
    <text evidence="2 8">Belongs to the glycosyl hydrolase 27 family.</text>
</comment>
<protein>
    <recommendedName>
        <fullName evidence="3 8">Alpha-galactosidase</fullName>
        <ecNumber evidence="8">3.2.1.-</ecNumber>
    </recommendedName>
</protein>
<dbReference type="PANTHER" id="PTHR11452:SF75">
    <property type="entry name" value="ALPHA-GALACTOSIDASE MEL1"/>
    <property type="match status" value="1"/>
</dbReference>
<proteinExistence type="inferred from homology"/>
<dbReference type="Pfam" id="PF16499">
    <property type="entry name" value="Melibiase_2"/>
    <property type="match status" value="1"/>
</dbReference>
<sequence length="272" mass="30360">MRSVTANGYLKPALLQIAQAVEKMMLPTDPNHEYGNSDLKNARETFIINDMTGRPIFFSMCEWGVDNPALWAGDVGNSWRTTGDIHDSWERMMYIADQNDKWWEHAKPGSWNDPDMLEVGNGKMSNTEYITHFSLWCLMKAPLLIGCDIRDISADTLNILTNADAIAVNQDPLGAQGHKLRSDGDLEVWAGPLEDGSMAAILLNRGSTTALMSITSEDLGWGTRAEFMVFDIWQHKIVGEYTGKYSTEVAAHGVMFGTFIKQEEITDNSIAF</sequence>
<comment type="catalytic activity">
    <reaction evidence="1">
        <text>Hydrolysis of terminal, non-reducing alpha-D-galactose residues in alpha-D-galactosides, including galactose oligosaccharides, galactomannans and galactolipids.</text>
        <dbReference type="EC" id="3.2.1.22"/>
    </reaction>
</comment>
<evidence type="ECO:0000256" key="1">
    <source>
        <dbReference type="ARBA" id="ARBA00001255"/>
    </source>
</evidence>
<dbReference type="InterPro" id="IPR041233">
    <property type="entry name" value="Melibiase_C"/>
</dbReference>
<accession>A0A7D9I8A3</accession>
<keyword evidence="6 8" id="KW-1015">Disulfide bond</keyword>
<dbReference type="Pfam" id="PF17801">
    <property type="entry name" value="Melibiase_C"/>
    <property type="match status" value="1"/>
</dbReference>
<comment type="caution">
    <text evidence="10">The sequence shown here is derived from an EMBL/GenBank/DDBJ whole genome shotgun (WGS) entry which is preliminary data.</text>
</comment>
<comment type="subunit">
    <text evidence="8">Homodimer.</text>
</comment>
<dbReference type="GO" id="GO:0004557">
    <property type="term" value="F:alpha-galactosidase activity"/>
    <property type="evidence" value="ECO:0007669"/>
    <property type="project" value="UniProtKB-EC"/>
</dbReference>
<dbReference type="CDD" id="cd14792">
    <property type="entry name" value="GH27"/>
    <property type="match status" value="1"/>
</dbReference>
<evidence type="ECO:0000256" key="7">
    <source>
        <dbReference type="ARBA" id="ARBA00023295"/>
    </source>
</evidence>
<dbReference type="PANTHER" id="PTHR11452">
    <property type="entry name" value="ALPHA-GALACTOSIDASE/ALPHA-N-ACETYLGALACTOSAMINIDASE"/>
    <property type="match status" value="1"/>
</dbReference>
<keyword evidence="5 8" id="KW-0378">Hydrolase</keyword>
<dbReference type="FunFam" id="2.60.40.1180:FF:000008">
    <property type="entry name" value="Alpha-galactosidase"/>
    <property type="match status" value="1"/>
</dbReference>
<organism evidence="10 11">
    <name type="scientific">Paramuricea clavata</name>
    <name type="common">Red gorgonian</name>
    <name type="synonym">Violescent sea-whip</name>
    <dbReference type="NCBI Taxonomy" id="317549"/>
    <lineage>
        <taxon>Eukaryota</taxon>
        <taxon>Metazoa</taxon>
        <taxon>Cnidaria</taxon>
        <taxon>Anthozoa</taxon>
        <taxon>Octocorallia</taxon>
        <taxon>Malacalcyonacea</taxon>
        <taxon>Plexauridae</taxon>
        <taxon>Paramuricea</taxon>
    </lineage>
</organism>
<dbReference type="Proteomes" id="UP001152795">
    <property type="component" value="Unassembled WGS sequence"/>
</dbReference>
<evidence type="ECO:0000256" key="5">
    <source>
        <dbReference type="ARBA" id="ARBA00022801"/>
    </source>
</evidence>
<dbReference type="EC" id="3.2.1.-" evidence="8"/>
<dbReference type="EMBL" id="CACRXK020003733">
    <property type="protein sequence ID" value="CAB4000022.1"/>
    <property type="molecule type" value="Genomic_DNA"/>
</dbReference>
<dbReference type="InterPro" id="IPR013785">
    <property type="entry name" value="Aldolase_TIM"/>
</dbReference>
<evidence type="ECO:0000256" key="3">
    <source>
        <dbReference type="ARBA" id="ARBA00012755"/>
    </source>
</evidence>
<keyword evidence="11" id="KW-1185">Reference proteome</keyword>
<dbReference type="InterPro" id="IPR013780">
    <property type="entry name" value="Glyco_hydro_b"/>
</dbReference>
<reference evidence="10" key="1">
    <citation type="submission" date="2020-04" db="EMBL/GenBank/DDBJ databases">
        <authorList>
            <person name="Alioto T."/>
            <person name="Alioto T."/>
            <person name="Gomez Garrido J."/>
        </authorList>
    </citation>
    <scope>NUCLEOTIDE SEQUENCE</scope>
    <source>
        <strain evidence="10">A484AB</strain>
    </source>
</reference>
<evidence type="ECO:0000256" key="4">
    <source>
        <dbReference type="ARBA" id="ARBA00022729"/>
    </source>
</evidence>
<name>A0A7D9I8A3_PARCT</name>
<keyword evidence="4" id="KW-0732">Signal</keyword>
<feature type="domain" description="Alpha galactosidase C-terminal" evidence="9">
    <location>
        <begin position="183"/>
        <end position="256"/>
    </location>
</feature>
<dbReference type="OrthoDB" id="5795902at2759"/>
<keyword evidence="7 8" id="KW-0326">Glycosidase</keyword>
<evidence type="ECO:0000313" key="11">
    <source>
        <dbReference type="Proteomes" id="UP001152795"/>
    </source>
</evidence>
<evidence type="ECO:0000313" key="10">
    <source>
        <dbReference type="EMBL" id="CAB4000022.1"/>
    </source>
</evidence>
<evidence type="ECO:0000256" key="8">
    <source>
        <dbReference type="RuleBase" id="RU361168"/>
    </source>
</evidence>
<evidence type="ECO:0000259" key="9">
    <source>
        <dbReference type="Pfam" id="PF17801"/>
    </source>
</evidence>
<dbReference type="SUPFAM" id="SSF51011">
    <property type="entry name" value="Glycosyl hydrolase domain"/>
    <property type="match status" value="1"/>
</dbReference>
<dbReference type="GO" id="GO:0005975">
    <property type="term" value="P:carbohydrate metabolic process"/>
    <property type="evidence" value="ECO:0007669"/>
    <property type="project" value="InterPro"/>
</dbReference>
<dbReference type="PRINTS" id="PR00740">
    <property type="entry name" value="GLHYDRLASE27"/>
</dbReference>
<evidence type="ECO:0000256" key="2">
    <source>
        <dbReference type="ARBA" id="ARBA00009743"/>
    </source>
</evidence>
<dbReference type="SUPFAM" id="SSF51445">
    <property type="entry name" value="(Trans)glycosidases"/>
    <property type="match status" value="1"/>
</dbReference>
<dbReference type="Gene3D" id="2.60.40.1180">
    <property type="entry name" value="Golgi alpha-mannosidase II"/>
    <property type="match status" value="1"/>
</dbReference>
<dbReference type="InterPro" id="IPR017853">
    <property type="entry name" value="GH"/>
</dbReference>
<dbReference type="AlphaFoldDB" id="A0A7D9I8A3"/>